<evidence type="ECO:0000256" key="2">
    <source>
        <dbReference type="ARBA" id="ARBA00022741"/>
    </source>
</evidence>
<evidence type="ECO:0000313" key="17">
    <source>
        <dbReference type="EMBL" id="HIX69089.1"/>
    </source>
</evidence>
<evidence type="ECO:0000256" key="1">
    <source>
        <dbReference type="ARBA" id="ARBA00022722"/>
    </source>
</evidence>
<dbReference type="Gene3D" id="3.90.320.10">
    <property type="match status" value="1"/>
</dbReference>
<accession>A0A9D2BBB1</accession>
<evidence type="ECO:0000256" key="12">
    <source>
        <dbReference type="ARBA" id="ARBA00034808"/>
    </source>
</evidence>
<keyword evidence="6" id="KW-0269">Exonuclease</keyword>
<dbReference type="GO" id="GO:0006302">
    <property type="term" value="P:double-strand break repair"/>
    <property type="evidence" value="ECO:0007669"/>
    <property type="project" value="InterPro"/>
</dbReference>
<feature type="binding site" evidence="14">
    <location>
        <begin position="22"/>
        <end position="29"/>
    </location>
    <ligand>
        <name>ATP</name>
        <dbReference type="ChEBI" id="CHEBI:30616"/>
    </ligand>
</feature>
<dbReference type="Gene3D" id="3.40.50.300">
    <property type="entry name" value="P-loop containing nucleotide triphosphate hydrolases"/>
    <property type="match status" value="3"/>
</dbReference>
<dbReference type="PROSITE" id="PS51198">
    <property type="entry name" value="UVRD_HELICASE_ATP_BIND"/>
    <property type="match status" value="1"/>
</dbReference>
<dbReference type="GO" id="GO:0000725">
    <property type="term" value="P:recombinational repair"/>
    <property type="evidence" value="ECO:0007669"/>
    <property type="project" value="TreeGrafter"/>
</dbReference>
<comment type="catalytic activity">
    <reaction evidence="11">
        <text>Couples ATP hydrolysis with the unwinding of duplex DNA by translocating in the 3'-5' direction.</text>
        <dbReference type="EC" id="5.6.2.4"/>
    </reaction>
</comment>
<protein>
    <recommendedName>
        <fullName evidence="12">DNA 3'-5' helicase</fullName>
        <ecNumber evidence="12">5.6.2.4</ecNumber>
    </recommendedName>
</protein>
<dbReference type="PROSITE" id="PS51217">
    <property type="entry name" value="UVRD_HELICASE_CTER"/>
    <property type="match status" value="1"/>
</dbReference>
<dbReference type="GO" id="GO:0005524">
    <property type="term" value="F:ATP binding"/>
    <property type="evidence" value="ECO:0007669"/>
    <property type="project" value="UniProtKB-UniRule"/>
</dbReference>
<dbReference type="EMBL" id="DXEM01000040">
    <property type="protein sequence ID" value="HIX69089.1"/>
    <property type="molecule type" value="Genomic_DNA"/>
</dbReference>
<keyword evidence="7 14" id="KW-0067">ATP-binding</keyword>
<dbReference type="Gene3D" id="1.10.486.10">
    <property type="entry name" value="PCRA, domain 4"/>
    <property type="match status" value="1"/>
</dbReference>
<evidence type="ECO:0000313" key="18">
    <source>
        <dbReference type="Proteomes" id="UP000886721"/>
    </source>
</evidence>
<evidence type="ECO:0000256" key="14">
    <source>
        <dbReference type="PROSITE-ProRule" id="PRU00560"/>
    </source>
</evidence>
<dbReference type="Pfam" id="PF13361">
    <property type="entry name" value="UvrD_C"/>
    <property type="match status" value="1"/>
</dbReference>
<dbReference type="InterPro" id="IPR038726">
    <property type="entry name" value="PDDEXK_AddAB-type"/>
</dbReference>
<keyword evidence="10" id="KW-0413">Isomerase</keyword>
<dbReference type="InterPro" id="IPR014017">
    <property type="entry name" value="DNA_helicase_UvrD-like_C"/>
</dbReference>
<name>A0A9D2BBB1_9FIRM</name>
<keyword evidence="4 14" id="KW-0378">Hydrolase</keyword>
<dbReference type="GO" id="GO:0005829">
    <property type="term" value="C:cytosol"/>
    <property type="evidence" value="ECO:0007669"/>
    <property type="project" value="TreeGrafter"/>
</dbReference>
<dbReference type="PANTHER" id="PTHR11070">
    <property type="entry name" value="UVRD / RECB / PCRA DNA HELICASE FAMILY MEMBER"/>
    <property type="match status" value="1"/>
</dbReference>
<keyword evidence="3" id="KW-0227">DNA damage</keyword>
<evidence type="ECO:0000256" key="5">
    <source>
        <dbReference type="ARBA" id="ARBA00022806"/>
    </source>
</evidence>
<dbReference type="InterPro" id="IPR011604">
    <property type="entry name" value="PDDEXK-like_dom_sf"/>
</dbReference>
<dbReference type="InterPro" id="IPR014016">
    <property type="entry name" value="UvrD-like_ATP-bd"/>
</dbReference>
<dbReference type="GO" id="GO:0033202">
    <property type="term" value="C:DNA helicase complex"/>
    <property type="evidence" value="ECO:0007669"/>
    <property type="project" value="TreeGrafter"/>
</dbReference>
<dbReference type="NCBIfam" id="TIGR02785">
    <property type="entry name" value="addA_Gpos"/>
    <property type="match status" value="1"/>
</dbReference>
<dbReference type="GO" id="GO:0003677">
    <property type="term" value="F:DNA binding"/>
    <property type="evidence" value="ECO:0007669"/>
    <property type="project" value="UniProtKB-KW"/>
</dbReference>
<dbReference type="InterPro" id="IPR014152">
    <property type="entry name" value="AddA"/>
</dbReference>
<evidence type="ECO:0000256" key="6">
    <source>
        <dbReference type="ARBA" id="ARBA00022839"/>
    </source>
</evidence>
<evidence type="ECO:0000256" key="8">
    <source>
        <dbReference type="ARBA" id="ARBA00023125"/>
    </source>
</evidence>
<dbReference type="InterPro" id="IPR000212">
    <property type="entry name" value="DNA_helicase_UvrD/REP"/>
</dbReference>
<dbReference type="Proteomes" id="UP000886721">
    <property type="component" value="Unassembled WGS sequence"/>
</dbReference>
<feature type="domain" description="UvrD-like helicase C-terminal" evidence="16">
    <location>
        <begin position="494"/>
        <end position="785"/>
    </location>
</feature>
<keyword evidence="2 14" id="KW-0547">Nucleotide-binding</keyword>
<reference evidence="17" key="2">
    <citation type="submission" date="2021-04" db="EMBL/GenBank/DDBJ databases">
        <authorList>
            <person name="Gilroy R."/>
        </authorList>
    </citation>
    <scope>NUCLEOTIDE SEQUENCE</scope>
    <source>
        <strain evidence="17">CHK191-13928</strain>
    </source>
</reference>
<evidence type="ECO:0000256" key="9">
    <source>
        <dbReference type="ARBA" id="ARBA00023204"/>
    </source>
</evidence>
<evidence type="ECO:0000259" key="16">
    <source>
        <dbReference type="PROSITE" id="PS51217"/>
    </source>
</evidence>
<dbReference type="InterPro" id="IPR011335">
    <property type="entry name" value="Restrct_endonuc-II-like"/>
</dbReference>
<keyword evidence="5 14" id="KW-0347">Helicase</keyword>
<gene>
    <name evidence="17" type="primary">addA</name>
    <name evidence="17" type="ORF">H9735_13350</name>
</gene>
<proteinExistence type="predicted"/>
<dbReference type="SUPFAM" id="SSF52540">
    <property type="entry name" value="P-loop containing nucleoside triphosphate hydrolases"/>
    <property type="match status" value="1"/>
</dbReference>
<dbReference type="EC" id="5.6.2.4" evidence="12"/>
<evidence type="ECO:0000256" key="13">
    <source>
        <dbReference type="ARBA" id="ARBA00048988"/>
    </source>
</evidence>
<evidence type="ECO:0000256" key="3">
    <source>
        <dbReference type="ARBA" id="ARBA00022763"/>
    </source>
</evidence>
<organism evidence="17 18">
    <name type="scientific">Candidatus Anaerostipes excrementavium</name>
    <dbReference type="NCBI Taxonomy" id="2838463"/>
    <lineage>
        <taxon>Bacteria</taxon>
        <taxon>Bacillati</taxon>
        <taxon>Bacillota</taxon>
        <taxon>Clostridia</taxon>
        <taxon>Lachnospirales</taxon>
        <taxon>Lachnospiraceae</taxon>
        <taxon>Anaerostipes</taxon>
    </lineage>
</organism>
<dbReference type="SUPFAM" id="SSF52980">
    <property type="entry name" value="Restriction endonuclease-like"/>
    <property type="match status" value="1"/>
</dbReference>
<dbReference type="GO" id="GO:0043138">
    <property type="term" value="F:3'-5' DNA helicase activity"/>
    <property type="evidence" value="ECO:0007669"/>
    <property type="project" value="UniProtKB-EC"/>
</dbReference>
<evidence type="ECO:0000256" key="11">
    <source>
        <dbReference type="ARBA" id="ARBA00034617"/>
    </source>
</evidence>
<evidence type="ECO:0000256" key="7">
    <source>
        <dbReference type="ARBA" id="ARBA00022840"/>
    </source>
</evidence>
<dbReference type="GO" id="GO:0004527">
    <property type="term" value="F:exonuclease activity"/>
    <property type="evidence" value="ECO:0007669"/>
    <property type="project" value="UniProtKB-KW"/>
</dbReference>
<reference evidence="17" key="1">
    <citation type="journal article" date="2021" name="PeerJ">
        <title>Extensive microbial diversity within the chicken gut microbiome revealed by metagenomics and culture.</title>
        <authorList>
            <person name="Gilroy R."/>
            <person name="Ravi A."/>
            <person name="Getino M."/>
            <person name="Pursley I."/>
            <person name="Horton D.L."/>
            <person name="Alikhan N.F."/>
            <person name="Baker D."/>
            <person name="Gharbi K."/>
            <person name="Hall N."/>
            <person name="Watson M."/>
            <person name="Adriaenssens E.M."/>
            <person name="Foster-Nyarko E."/>
            <person name="Jarju S."/>
            <person name="Secka A."/>
            <person name="Antonio M."/>
            <person name="Oren A."/>
            <person name="Chaudhuri R.R."/>
            <person name="La Ragione R."/>
            <person name="Hildebrand F."/>
            <person name="Pallen M.J."/>
        </authorList>
    </citation>
    <scope>NUCLEOTIDE SEQUENCE</scope>
    <source>
        <strain evidence="17">CHK191-13928</strain>
    </source>
</reference>
<keyword evidence="1" id="KW-0540">Nuclease</keyword>
<feature type="domain" description="UvrD-like helicase ATP-binding" evidence="15">
    <location>
        <begin position="1"/>
        <end position="474"/>
    </location>
</feature>
<dbReference type="FunFam" id="3.40.50.300:FF:001236">
    <property type="entry name" value="ATP-dependent helicase/nuclease subunit A"/>
    <property type="match status" value="1"/>
</dbReference>
<sequence>MPWTKEQQKVIDQRDADILVSAAAGSGKTAVLVERIIQKITDEEHPLDVDRLLVVTYTKAAAGEMRERIEAALDRKVQENPGNHHFVRQLSLIHKAQITTIHSFCMNLIRDYFYVLGIDPNITPGEEGQLSVMREEVLDEILEEAYEKRDPGFIELVESYSPGRNDQILGQYVMSLYQKARSHVRPEQWLSDARENLNVKTGEDLEKSSFIQTIWKDAGIVLKSALQMIQDAVMTASMEGGPYFYLKQLKKDEEIIGNLAKAPSFGECCRRFESFAKPRLSGRKKKADVIDERLQERCKDLRTRAYKLVQEMQGAYFYRRLGELLREMKIIHRPLDALITLTEEFMERYSARKIRENVMDYDDMEHFALRLLIDHFEEDGQPVPSRIALEKADDFEEIYIDEYQDSNFIQDAILKSVSQKANGGHNMFMVGDVKQSIYSFRLARPELFLEKYEDYQHMDEHSQLIELRNNFRSRREVLDFVNDVFYEIMHASLGNIEYTEDVALVPTMEFLEKSDMTSEILLIDQEEAKQSEEDQLVLEARMAARKIHEIVDGPEPLMIMGEDEDGKKKLRKAEYRDIVILLRSMKGNGEIFQKELMDAGIPAFCSSQKGYFDTVEIRTLLSLLSAVDNIYLDIDLAAVLRSPIIGMDEEELGWLKAKGKKEHLYDCLMQMEEEMEKAGKALDFLRRLREAKTFLPLHELLWMALDESGYFHYAGSMPQGKKRQGNILMLVEQAKAFENRQVKGLFHFVRFIEQCKEYEMDFGEANVLGEDQNLVHISSIHKSKGLEYPIVFVSNIHKRFNLMDSNGSLIFHPDYFIGADLIDPVHRTRSATLTKSLIRRQMRKEALGEELRVLYVAMTRAKEKLFLTGIKKGEIPWEENRHPSYIGLLEAGSYYEWLAQALPHVPKEHFHLQLYGLEDLAWLQEKEEIDVSLERQIFFSKLEKSREEDKVKELWKEFSYQYANLAETKGQLKYSVSEIKRMSQAAESRQEEPMLSPFEEEPRIPKFISGQEKVSAVSRGTAIHKVFELLDMSQNYTYRDLDEKIHQWVEQGAIDAAYDPVIRRKNILAFLQSDLGKRIQKAAQNQKVSKEKQFVMGVPFSEMADAPDSDSYVVVQGIIDLYFEEEDGLVLVDYKTDRISQEGTRTFFERYQTQLDYYRKALEQMTGKNVKECYIYSVYQKRAIVL</sequence>
<keyword evidence="8" id="KW-0238">DNA-binding</keyword>
<dbReference type="InterPro" id="IPR027417">
    <property type="entry name" value="P-loop_NTPase"/>
</dbReference>
<evidence type="ECO:0000259" key="15">
    <source>
        <dbReference type="PROSITE" id="PS51198"/>
    </source>
</evidence>
<comment type="caution">
    <text evidence="17">The sequence shown here is derived from an EMBL/GenBank/DDBJ whole genome shotgun (WGS) entry which is preliminary data.</text>
</comment>
<dbReference type="Gene3D" id="1.10.274.50">
    <property type="match status" value="1"/>
</dbReference>
<keyword evidence="9" id="KW-0234">DNA repair</keyword>
<evidence type="ECO:0000256" key="4">
    <source>
        <dbReference type="ARBA" id="ARBA00022801"/>
    </source>
</evidence>
<evidence type="ECO:0000256" key="10">
    <source>
        <dbReference type="ARBA" id="ARBA00023235"/>
    </source>
</evidence>
<dbReference type="PANTHER" id="PTHR11070:SF48">
    <property type="entry name" value="ATP-DEPENDENT HELICASE_NUCLEASE SUBUNIT A"/>
    <property type="match status" value="1"/>
</dbReference>
<dbReference type="Gene3D" id="3.30.160.800">
    <property type="match status" value="1"/>
</dbReference>
<dbReference type="Pfam" id="PF12705">
    <property type="entry name" value="PDDEXK_1"/>
    <property type="match status" value="1"/>
</dbReference>
<comment type="catalytic activity">
    <reaction evidence="13">
        <text>ATP + H2O = ADP + phosphate + H(+)</text>
        <dbReference type="Rhea" id="RHEA:13065"/>
        <dbReference type="ChEBI" id="CHEBI:15377"/>
        <dbReference type="ChEBI" id="CHEBI:15378"/>
        <dbReference type="ChEBI" id="CHEBI:30616"/>
        <dbReference type="ChEBI" id="CHEBI:43474"/>
        <dbReference type="ChEBI" id="CHEBI:456216"/>
        <dbReference type="EC" id="5.6.2.4"/>
    </reaction>
</comment>
<dbReference type="AlphaFoldDB" id="A0A9D2BBB1"/>
<dbReference type="Pfam" id="PF00580">
    <property type="entry name" value="UvrD-helicase"/>
    <property type="match status" value="1"/>
</dbReference>